<dbReference type="EMBL" id="JAUJYN010000003">
    <property type="protein sequence ID" value="KAK1275385.1"/>
    <property type="molecule type" value="Genomic_DNA"/>
</dbReference>
<comment type="caution">
    <text evidence="2">The sequence shown here is derived from an EMBL/GenBank/DDBJ whole genome shotgun (WGS) entry which is preliminary data.</text>
</comment>
<gene>
    <name evidence="2" type="ORF">QJS04_geneDACA012897</name>
</gene>
<sequence>MMLYTLRIPTNYLQSMTTSDMRNVRKVTPPINSAHWLARQRPKEKKLMQAWAIEYEGLEEKIEVLQNEIKREEKTRQKKLARLMIMEKKSSFRHEQSNMKDWEERLKSFGTRPHAEESVRKAREIWGIKFPLKVKAFLWNVCLEKILTNPAE</sequence>
<dbReference type="Proteomes" id="UP001179952">
    <property type="component" value="Unassembled WGS sequence"/>
</dbReference>
<evidence type="ECO:0000313" key="2">
    <source>
        <dbReference type="EMBL" id="KAK1275385.1"/>
    </source>
</evidence>
<keyword evidence="3" id="KW-1185">Reference proteome</keyword>
<dbReference type="AlphaFoldDB" id="A0AAV9BFI4"/>
<reference evidence="2" key="2">
    <citation type="submission" date="2023-06" db="EMBL/GenBank/DDBJ databases">
        <authorList>
            <person name="Ma L."/>
            <person name="Liu K.-W."/>
            <person name="Li Z."/>
            <person name="Hsiao Y.-Y."/>
            <person name="Qi Y."/>
            <person name="Fu T."/>
            <person name="Tang G."/>
            <person name="Zhang D."/>
            <person name="Sun W.-H."/>
            <person name="Liu D.-K."/>
            <person name="Li Y."/>
            <person name="Chen G.-Z."/>
            <person name="Liu X.-D."/>
            <person name="Liao X.-Y."/>
            <person name="Jiang Y.-T."/>
            <person name="Yu X."/>
            <person name="Hao Y."/>
            <person name="Huang J."/>
            <person name="Zhao X.-W."/>
            <person name="Ke S."/>
            <person name="Chen Y.-Y."/>
            <person name="Wu W.-L."/>
            <person name="Hsu J.-L."/>
            <person name="Lin Y.-F."/>
            <person name="Huang M.-D."/>
            <person name="Li C.-Y."/>
            <person name="Huang L."/>
            <person name="Wang Z.-W."/>
            <person name="Zhao X."/>
            <person name="Zhong W.-Y."/>
            <person name="Peng D.-H."/>
            <person name="Ahmad S."/>
            <person name="Lan S."/>
            <person name="Zhang J.-S."/>
            <person name="Tsai W.-C."/>
            <person name="Van De Peer Y."/>
            <person name="Liu Z.-J."/>
        </authorList>
    </citation>
    <scope>NUCLEOTIDE SEQUENCE</scope>
    <source>
        <strain evidence="2">SCP</strain>
        <tissue evidence="2">Leaves</tissue>
    </source>
</reference>
<organism evidence="2 3">
    <name type="scientific">Acorus gramineus</name>
    <name type="common">Dwarf sweet flag</name>
    <dbReference type="NCBI Taxonomy" id="55184"/>
    <lineage>
        <taxon>Eukaryota</taxon>
        <taxon>Viridiplantae</taxon>
        <taxon>Streptophyta</taxon>
        <taxon>Embryophyta</taxon>
        <taxon>Tracheophyta</taxon>
        <taxon>Spermatophyta</taxon>
        <taxon>Magnoliopsida</taxon>
        <taxon>Liliopsida</taxon>
        <taxon>Acoraceae</taxon>
        <taxon>Acorus</taxon>
    </lineage>
</organism>
<protein>
    <submittedName>
        <fullName evidence="2">Uncharacterized protein</fullName>
    </submittedName>
</protein>
<feature type="coiled-coil region" evidence="1">
    <location>
        <begin position="48"/>
        <end position="82"/>
    </location>
</feature>
<proteinExistence type="predicted"/>
<accession>A0AAV9BFI4</accession>
<keyword evidence="1" id="KW-0175">Coiled coil</keyword>
<evidence type="ECO:0000313" key="3">
    <source>
        <dbReference type="Proteomes" id="UP001179952"/>
    </source>
</evidence>
<reference evidence="2" key="1">
    <citation type="journal article" date="2023" name="Nat. Commun.">
        <title>Diploid and tetraploid genomes of Acorus and the evolution of monocots.</title>
        <authorList>
            <person name="Ma L."/>
            <person name="Liu K.W."/>
            <person name="Li Z."/>
            <person name="Hsiao Y.Y."/>
            <person name="Qi Y."/>
            <person name="Fu T."/>
            <person name="Tang G.D."/>
            <person name="Zhang D."/>
            <person name="Sun W.H."/>
            <person name="Liu D.K."/>
            <person name="Li Y."/>
            <person name="Chen G.Z."/>
            <person name="Liu X.D."/>
            <person name="Liao X.Y."/>
            <person name="Jiang Y.T."/>
            <person name="Yu X."/>
            <person name="Hao Y."/>
            <person name="Huang J."/>
            <person name="Zhao X.W."/>
            <person name="Ke S."/>
            <person name="Chen Y.Y."/>
            <person name="Wu W.L."/>
            <person name="Hsu J.L."/>
            <person name="Lin Y.F."/>
            <person name="Huang M.D."/>
            <person name="Li C.Y."/>
            <person name="Huang L."/>
            <person name="Wang Z.W."/>
            <person name="Zhao X."/>
            <person name="Zhong W.Y."/>
            <person name="Peng D.H."/>
            <person name="Ahmad S."/>
            <person name="Lan S."/>
            <person name="Zhang J.S."/>
            <person name="Tsai W.C."/>
            <person name="Van de Peer Y."/>
            <person name="Liu Z.J."/>
        </authorList>
    </citation>
    <scope>NUCLEOTIDE SEQUENCE</scope>
    <source>
        <strain evidence="2">SCP</strain>
    </source>
</reference>
<evidence type="ECO:0000256" key="1">
    <source>
        <dbReference type="SAM" id="Coils"/>
    </source>
</evidence>
<name>A0AAV9BFI4_ACOGR</name>